<dbReference type="RefSeq" id="WP_010750679.1">
    <property type="nucleotide sequence ID" value="NZ_BJWF01000025.1"/>
</dbReference>
<dbReference type="Pfam" id="PF11797">
    <property type="entry name" value="WxLIP_HBD"/>
    <property type="match status" value="1"/>
</dbReference>
<gene>
    <name evidence="5" type="ORF">EVI01_18660</name>
</gene>
<dbReference type="EMBL" id="BJWF01000025">
    <property type="protein sequence ID" value="GEL92529.1"/>
    <property type="molecule type" value="Genomic_DNA"/>
</dbReference>
<feature type="domain" description="WxL Interacting Protein host binding" evidence="4">
    <location>
        <begin position="157"/>
        <end position="293"/>
    </location>
</feature>
<feature type="transmembrane region" description="Helical" evidence="1">
    <location>
        <begin position="302"/>
        <end position="321"/>
    </location>
</feature>
<protein>
    <submittedName>
        <fullName evidence="5">Cell wall surface anchor protein</fullName>
    </submittedName>
</protein>
<evidence type="ECO:0000313" key="5">
    <source>
        <dbReference type="EMBL" id="GEL92529.1"/>
    </source>
</evidence>
<keyword evidence="1" id="KW-1133">Transmembrane helix</keyword>
<feature type="chain" id="PRO_5022160551" evidence="2">
    <location>
        <begin position="22"/>
        <end position="331"/>
    </location>
</feature>
<feature type="signal peptide" evidence="2">
    <location>
        <begin position="1"/>
        <end position="21"/>
    </location>
</feature>
<feature type="domain" description="WxL Interacting Protein peptidoglycan binding" evidence="3">
    <location>
        <begin position="28"/>
        <end position="147"/>
    </location>
</feature>
<dbReference type="InterPro" id="IPR010317">
    <property type="entry name" value="WxLIP_PGBD"/>
</dbReference>
<organism evidence="5 6">
    <name type="scientific">Enterococcus villorum</name>
    <dbReference type="NCBI Taxonomy" id="112904"/>
    <lineage>
        <taxon>Bacteria</taxon>
        <taxon>Bacillati</taxon>
        <taxon>Bacillota</taxon>
        <taxon>Bacilli</taxon>
        <taxon>Lactobacillales</taxon>
        <taxon>Enterococcaceae</taxon>
        <taxon>Enterococcus</taxon>
    </lineage>
</organism>
<dbReference type="InterPro" id="IPR021759">
    <property type="entry name" value="WxLIP_HBD"/>
</dbReference>
<keyword evidence="1" id="KW-0472">Membrane</keyword>
<evidence type="ECO:0000259" key="3">
    <source>
        <dbReference type="Pfam" id="PF06030"/>
    </source>
</evidence>
<evidence type="ECO:0000313" key="6">
    <source>
        <dbReference type="Proteomes" id="UP000321830"/>
    </source>
</evidence>
<keyword evidence="1" id="KW-0812">Transmembrane</keyword>
<sequence>MRRLLFVMLLCVSFRPIHLLAEEQTISYTVNTVPSTKQVDTKKTYFDVKINPEESEELVVQVHNSSNTPVILSIDVETAKTNSNGVVEYGKYNGDYSKSLPFKVEDVVEYPSEVKVEAGETKEIPFLVQMPKSEYQGVVAGGITIQEKKDEQKQSESSMAINNEYSYQIALVLHGKQSNVAPNLIFNELQVGQKNYRNAFYMTLENQSLTYINQAKFKAKVSKNGKKLELVNAEKDNIQVAPSSMIKYPILLGGNLLENGIYDVELQVTSGENTWLYTKQIEVKKDQASKLNKQDVTLESRFPYRYLLIIVVIILGWAYYAKRKKGTESKF</sequence>
<dbReference type="Pfam" id="PF06030">
    <property type="entry name" value="WxLIP_PGBD"/>
    <property type="match status" value="1"/>
</dbReference>
<dbReference type="Proteomes" id="UP000321830">
    <property type="component" value="Unassembled WGS sequence"/>
</dbReference>
<proteinExistence type="predicted"/>
<keyword evidence="2" id="KW-0732">Signal</keyword>
<accession>A0A511J4B3</accession>
<name>A0A511J4B3_9ENTE</name>
<evidence type="ECO:0000256" key="1">
    <source>
        <dbReference type="SAM" id="Phobius"/>
    </source>
</evidence>
<reference evidence="5 6" key="1">
    <citation type="submission" date="2019-07" db="EMBL/GenBank/DDBJ databases">
        <title>Whole genome shotgun sequence of Enterococcus villorum NBRC 100699.</title>
        <authorList>
            <person name="Hosoyama A."/>
            <person name="Uohara A."/>
            <person name="Ohji S."/>
            <person name="Ichikawa N."/>
        </authorList>
    </citation>
    <scope>NUCLEOTIDE SEQUENCE [LARGE SCALE GENOMIC DNA]</scope>
    <source>
        <strain evidence="5 6">NBRC 100699</strain>
    </source>
</reference>
<dbReference type="AlphaFoldDB" id="A0A511J4B3"/>
<comment type="caution">
    <text evidence="5">The sequence shown here is derived from an EMBL/GenBank/DDBJ whole genome shotgun (WGS) entry which is preliminary data.</text>
</comment>
<evidence type="ECO:0000256" key="2">
    <source>
        <dbReference type="SAM" id="SignalP"/>
    </source>
</evidence>
<evidence type="ECO:0000259" key="4">
    <source>
        <dbReference type="Pfam" id="PF11797"/>
    </source>
</evidence>